<evidence type="ECO:0000256" key="1">
    <source>
        <dbReference type="ARBA" id="ARBA00010718"/>
    </source>
</evidence>
<keyword evidence="5" id="KW-0472">Membrane</keyword>
<proteinExistence type="inferred from homology"/>
<keyword evidence="5" id="KW-1133">Transmembrane helix</keyword>
<evidence type="ECO:0000313" key="7">
    <source>
        <dbReference type="EMBL" id="KAG8440203.1"/>
    </source>
</evidence>
<keyword evidence="2 4" id="KW-0479">Metal-binding</keyword>
<dbReference type="EMBL" id="JAACNH010000006">
    <property type="protein sequence ID" value="KAG8440203.1"/>
    <property type="molecule type" value="Genomic_DNA"/>
</dbReference>
<comment type="cofactor">
    <cofactor evidence="4">
        <name>Zn(2+)</name>
        <dbReference type="ChEBI" id="CHEBI:29105"/>
    </cofactor>
</comment>
<dbReference type="Gene3D" id="3.10.200.10">
    <property type="entry name" value="Alpha carbonic anhydrase"/>
    <property type="match status" value="1"/>
</dbReference>
<comment type="similarity">
    <text evidence="1 4">Belongs to the alpha-carbonic anhydrase family.</text>
</comment>
<dbReference type="GO" id="GO:0008270">
    <property type="term" value="F:zinc ion binding"/>
    <property type="evidence" value="ECO:0007669"/>
    <property type="project" value="UniProtKB-UniRule"/>
</dbReference>
<dbReference type="InterPro" id="IPR036398">
    <property type="entry name" value="CA_dom_sf"/>
</dbReference>
<keyword evidence="4" id="KW-0732">Signal</keyword>
<dbReference type="GO" id="GO:0005886">
    <property type="term" value="C:plasma membrane"/>
    <property type="evidence" value="ECO:0007669"/>
    <property type="project" value="TreeGrafter"/>
</dbReference>
<dbReference type="Pfam" id="PF00194">
    <property type="entry name" value="Carb_anhydrase"/>
    <property type="match status" value="1"/>
</dbReference>
<dbReference type="SUPFAM" id="SSF51069">
    <property type="entry name" value="Carbonic anhydrase"/>
    <property type="match status" value="1"/>
</dbReference>
<dbReference type="InterPro" id="IPR023561">
    <property type="entry name" value="Carbonic_anhydrase_a-class"/>
</dbReference>
<dbReference type="OrthoDB" id="429145at2759"/>
<dbReference type="PANTHER" id="PTHR18952">
    <property type="entry name" value="CARBONIC ANHYDRASE"/>
    <property type="match status" value="1"/>
</dbReference>
<evidence type="ECO:0000259" key="6">
    <source>
        <dbReference type="PROSITE" id="PS51144"/>
    </source>
</evidence>
<dbReference type="InterPro" id="IPR001148">
    <property type="entry name" value="CA_dom"/>
</dbReference>
<feature type="chain" id="PRO_5035960096" description="Carbonic anhydrase" evidence="4">
    <location>
        <begin position="17"/>
        <end position="367"/>
    </location>
</feature>
<sequence>MYQLFLSLVTVSSVQAASHGYSWAYSGAHGEKTWPTNYGFCGGVYQSPLDFHENILQYDSSLRPIKLFGYDVATAESFTVSNNGHSVSVTLVPTMKIEIEPFHYTASQLHLHWGHKNNPKGSEHCIEGRRFPAEVHVVHYNSDKYTDITKATEAADGLAVLGILIEVGSFNPSFENILSHLNSIKYKGKCLLLKAQGMYQFLFYFIPFSSYTVFQSHSDQSIQIAGFNVQELFPKRLDEYFRYEGSLTTPPCNPSVLWTVFRNPVLISEAQLFALETTLYCTDRNSSEPIQMTNNYRQLQAHGDRLVSVSFREGVVLTVALACGLGVLVVLVVTCVLIHRKRSRKPADNKNIAYVQAAGVEENTSKV</sequence>
<dbReference type="PANTHER" id="PTHR18952:SF19">
    <property type="entry name" value="CARBONIC ANHYDRASE 12"/>
    <property type="match status" value="1"/>
</dbReference>
<dbReference type="InterPro" id="IPR018338">
    <property type="entry name" value="Carbonic_anhydrase_a-class_CS"/>
</dbReference>
<evidence type="ECO:0000256" key="4">
    <source>
        <dbReference type="RuleBase" id="RU367011"/>
    </source>
</evidence>
<evidence type="ECO:0000256" key="2">
    <source>
        <dbReference type="ARBA" id="ARBA00022723"/>
    </source>
</evidence>
<dbReference type="PROSITE" id="PS00162">
    <property type="entry name" value="ALPHA_CA_1"/>
    <property type="match status" value="1"/>
</dbReference>
<keyword evidence="3 4" id="KW-0862">Zinc</keyword>
<dbReference type="EC" id="4.2.1.1" evidence="4"/>
<reference evidence="7" key="1">
    <citation type="thesis" date="2020" institute="ProQuest LLC" country="789 East Eisenhower Parkway, Ann Arbor, MI, USA">
        <title>Comparative Genomics and Chromosome Evolution.</title>
        <authorList>
            <person name="Mudd A.B."/>
        </authorList>
    </citation>
    <scope>NUCLEOTIDE SEQUENCE</scope>
    <source>
        <strain evidence="7">Female2</strain>
        <tissue evidence="7">Blood</tissue>
    </source>
</reference>
<keyword evidence="4" id="KW-0456">Lyase</keyword>
<dbReference type="GO" id="GO:0004089">
    <property type="term" value="F:carbonate dehydratase activity"/>
    <property type="evidence" value="ECO:0007669"/>
    <property type="project" value="UniProtKB-UniRule"/>
</dbReference>
<gene>
    <name evidence="7" type="ORF">GDO86_006119</name>
</gene>
<dbReference type="PROSITE" id="PS51144">
    <property type="entry name" value="ALPHA_CA_2"/>
    <property type="match status" value="1"/>
</dbReference>
<evidence type="ECO:0000256" key="3">
    <source>
        <dbReference type="ARBA" id="ARBA00022833"/>
    </source>
</evidence>
<feature type="signal peptide" evidence="4">
    <location>
        <begin position="1"/>
        <end position="16"/>
    </location>
</feature>
<feature type="domain" description="Alpha-carbonic anhydrase" evidence="6">
    <location>
        <begin position="21"/>
        <end position="311"/>
    </location>
</feature>
<protein>
    <recommendedName>
        <fullName evidence="4">Carbonic anhydrase</fullName>
        <ecNumber evidence="4">4.2.1.1</ecNumber>
    </recommendedName>
</protein>
<keyword evidence="8" id="KW-1185">Reference proteome</keyword>
<evidence type="ECO:0000313" key="8">
    <source>
        <dbReference type="Proteomes" id="UP000812440"/>
    </source>
</evidence>
<dbReference type="SMART" id="SM01057">
    <property type="entry name" value="Carb_anhydrase"/>
    <property type="match status" value="1"/>
</dbReference>
<dbReference type="Proteomes" id="UP000812440">
    <property type="component" value="Chromosome 3"/>
</dbReference>
<organism evidence="7 8">
    <name type="scientific">Hymenochirus boettgeri</name>
    <name type="common">Congo dwarf clawed frog</name>
    <dbReference type="NCBI Taxonomy" id="247094"/>
    <lineage>
        <taxon>Eukaryota</taxon>
        <taxon>Metazoa</taxon>
        <taxon>Chordata</taxon>
        <taxon>Craniata</taxon>
        <taxon>Vertebrata</taxon>
        <taxon>Euteleostomi</taxon>
        <taxon>Amphibia</taxon>
        <taxon>Batrachia</taxon>
        <taxon>Anura</taxon>
        <taxon>Pipoidea</taxon>
        <taxon>Pipidae</taxon>
        <taxon>Pipinae</taxon>
        <taxon>Hymenochirus</taxon>
    </lineage>
</organism>
<keyword evidence="5" id="KW-0812">Transmembrane</keyword>
<comment type="catalytic activity">
    <reaction evidence="4">
        <text>hydrogencarbonate + H(+) = CO2 + H2O</text>
        <dbReference type="Rhea" id="RHEA:10748"/>
        <dbReference type="ChEBI" id="CHEBI:15377"/>
        <dbReference type="ChEBI" id="CHEBI:15378"/>
        <dbReference type="ChEBI" id="CHEBI:16526"/>
        <dbReference type="ChEBI" id="CHEBI:17544"/>
        <dbReference type="EC" id="4.2.1.1"/>
    </reaction>
</comment>
<dbReference type="AlphaFoldDB" id="A0A8T2J8Z6"/>
<comment type="caution">
    <text evidence="7">The sequence shown here is derived from an EMBL/GenBank/DDBJ whole genome shotgun (WGS) entry which is preliminary data.</text>
</comment>
<name>A0A8T2J8Z6_9PIPI</name>
<accession>A0A8T2J8Z6</accession>
<feature type="transmembrane region" description="Helical" evidence="5">
    <location>
        <begin position="315"/>
        <end position="338"/>
    </location>
</feature>
<comment type="function">
    <text evidence="4">Reversible hydration of carbon dioxide.</text>
</comment>
<evidence type="ECO:0000256" key="5">
    <source>
        <dbReference type="SAM" id="Phobius"/>
    </source>
</evidence>